<dbReference type="InterPro" id="IPR041492">
    <property type="entry name" value="HAD_2"/>
</dbReference>
<dbReference type="RefSeq" id="WP_229779875.1">
    <property type="nucleotide sequence ID" value="NZ_BMQI01000003.1"/>
</dbReference>
<dbReference type="InterPro" id="IPR036412">
    <property type="entry name" value="HAD-like_sf"/>
</dbReference>
<dbReference type="GO" id="GO:0008967">
    <property type="term" value="F:phosphoglycolate phosphatase activity"/>
    <property type="evidence" value="ECO:0007669"/>
    <property type="project" value="UniProtKB-EC"/>
</dbReference>
<evidence type="ECO:0000256" key="4">
    <source>
        <dbReference type="ARBA" id="ARBA00013078"/>
    </source>
</evidence>
<evidence type="ECO:0000256" key="1">
    <source>
        <dbReference type="ARBA" id="ARBA00000830"/>
    </source>
</evidence>
<reference evidence="5" key="1">
    <citation type="submission" date="2022-01" db="EMBL/GenBank/DDBJ databases">
        <title>Whole genome-based taxonomy of the Shewanellaceae.</title>
        <authorList>
            <person name="Martin-Rodriguez A.J."/>
        </authorList>
    </citation>
    <scope>NUCLEOTIDE SEQUENCE</scope>
    <source>
        <strain evidence="5">DSM 23803</strain>
    </source>
</reference>
<dbReference type="AlphaFoldDB" id="A0A9X2CCJ1"/>
<evidence type="ECO:0000313" key="5">
    <source>
        <dbReference type="EMBL" id="MCL1104172.1"/>
    </source>
</evidence>
<evidence type="ECO:0000256" key="2">
    <source>
        <dbReference type="ARBA" id="ARBA00004818"/>
    </source>
</evidence>
<comment type="caution">
    <text evidence="5">The sequence shown here is derived from an EMBL/GenBank/DDBJ whole genome shotgun (WGS) entry which is preliminary data.</text>
</comment>
<dbReference type="Gene3D" id="3.40.50.1000">
    <property type="entry name" value="HAD superfamily/HAD-like"/>
    <property type="match status" value="1"/>
</dbReference>
<dbReference type="GO" id="GO:0006281">
    <property type="term" value="P:DNA repair"/>
    <property type="evidence" value="ECO:0007669"/>
    <property type="project" value="TreeGrafter"/>
</dbReference>
<dbReference type="EMBL" id="JAKILJ010000003">
    <property type="protein sequence ID" value="MCL1104172.1"/>
    <property type="molecule type" value="Genomic_DNA"/>
</dbReference>
<comment type="pathway">
    <text evidence="2">Organic acid metabolism; glycolate biosynthesis; glycolate from 2-phosphoglycolate: step 1/1.</text>
</comment>
<dbReference type="GO" id="GO:0005829">
    <property type="term" value="C:cytosol"/>
    <property type="evidence" value="ECO:0007669"/>
    <property type="project" value="TreeGrafter"/>
</dbReference>
<comment type="catalytic activity">
    <reaction evidence="1">
        <text>2-phosphoglycolate + H2O = glycolate + phosphate</text>
        <dbReference type="Rhea" id="RHEA:14369"/>
        <dbReference type="ChEBI" id="CHEBI:15377"/>
        <dbReference type="ChEBI" id="CHEBI:29805"/>
        <dbReference type="ChEBI" id="CHEBI:43474"/>
        <dbReference type="ChEBI" id="CHEBI:58033"/>
        <dbReference type="EC" id="3.1.3.18"/>
    </reaction>
</comment>
<dbReference type="SUPFAM" id="SSF56784">
    <property type="entry name" value="HAD-like"/>
    <property type="match status" value="1"/>
</dbReference>
<evidence type="ECO:0000313" key="6">
    <source>
        <dbReference type="Proteomes" id="UP001139408"/>
    </source>
</evidence>
<proteinExistence type="inferred from homology"/>
<protein>
    <recommendedName>
        <fullName evidence="4">phosphoglycolate phosphatase</fullName>
        <ecNumber evidence="4">3.1.3.18</ecNumber>
    </recommendedName>
</protein>
<dbReference type="InterPro" id="IPR050155">
    <property type="entry name" value="HAD-like_hydrolase_sf"/>
</dbReference>
<comment type="similarity">
    <text evidence="3">Belongs to the HAD-like hydrolase superfamily. CbbY/CbbZ/Gph/YieH family.</text>
</comment>
<accession>A0A9X2CCJ1</accession>
<dbReference type="PANTHER" id="PTHR43434:SF1">
    <property type="entry name" value="PHOSPHOGLYCOLATE PHOSPHATASE"/>
    <property type="match status" value="1"/>
</dbReference>
<evidence type="ECO:0000256" key="3">
    <source>
        <dbReference type="ARBA" id="ARBA00006171"/>
    </source>
</evidence>
<dbReference type="Proteomes" id="UP001139408">
    <property type="component" value="Unassembled WGS sequence"/>
</dbReference>
<name>A0A9X2CCJ1_9GAMM</name>
<dbReference type="InterPro" id="IPR023214">
    <property type="entry name" value="HAD_sf"/>
</dbReference>
<dbReference type="PANTHER" id="PTHR43434">
    <property type="entry name" value="PHOSPHOGLYCOLATE PHOSPHATASE"/>
    <property type="match status" value="1"/>
</dbReference>
<sequence length="293" mass="33410">MMDYCFRFHVQTQFEAQFIINFEATFSKIEILQVRYAYFSFWLKLYVQVQCFRVEVKMKLDAVLWDYDGTLVNSVPKNIDITKAILSIVAPHLTGDFLPKYLRDEESYHQANHGAKNWQELYVDYYGLTHEQMLIAGGMWAEHQEKNTTEVMLFEGIKDVVTKFSHLPHGICSQNSQNNIRRFLESNSIAGPFKAIVGYDDVSSGNQKPDAFGGLKCIDSIFGHTNSQCLIYIGDHEADVKFARNLQAKLGSKARVIAVAAAYSRSAPESWECKPDYTAYTVDELFGIIGKYA</sequence>
<dbReference type="EC" id="3.1.3.18" evidence="4"/>
<keyword evidence="5" id="KW-0378">Hydrolase</keyword>
<organism evidence="5 6">
    <name type="scientific">Shewanella algicola</name>
    <dbReference type="NCBI Taxonomy" id="640633"/>
    <lineage>
        <taxon>Bacteria</taxon>
        <taxon>Pseudomonadati</taxon>
        <taxon>Pseudomonadota</taxon>
        <taxon>Gammaproteobacteria</taxon>
        <taxon>Alteromonadales</taxon>
        <taxon>Shewanellaceae</taxon>
        <taxon>Shewanella</taxon>
    </lineage>
</organism>
<keyword evidence="6" id="KW-1185">Reference proteome</keyword>
<gene>
    <name evidence="5" type="ORF">L2749_02675</name>
</gene>
<dbReference type="Pfam" id="PF13419">
    <property type="entry name" value="HAD_2"/>
    <property type="match status" value="1"/>
</dbReference>